<sequence length="535" mass="61337">MIGKQVFGKNFRGCLDYVLTKAGARLIGSNMIGTTPTSLAAEFNLVANRSQRVEYPVCHISFSPHPDDQLDDNKALAFVRRCLEEIGMKYCQWVLAEHTDTQTPKGKDRPHFHLVANRVQQTDGKTVNSWKSKRDLERALRQLELEFDLKPVKPSWETARSAPNTGQERRYRREKEEYEATQNYLKACVEYEAKTRDSLSEPPKKMRSQPPELSAKVQLQDAIDACTQDKLTPPQLIERLQGQGIEAEVIFTRTNKVRGIVYRLGDVRFSGTQLGKTYTFGGLQQYTDVDYEPERDNAAIKALRQQQLETTGLFRKKTKGKEEKEVPLPSPSPTLESNISELNQQSMVLPEKDQQKWKDVRLRLSSEYGLPPELSEVLHEEGLLYANEKGQAVFVKQPIGNQTNSAFWLATQGEIKRAIVTDNPVEALSAMLIDEEQQQTVPTLYLSIEKAEQLPKDLLQNLDQVIVGLQNPELTREVIARLPNAQQADGLKSWNDIWQEEQQKKQLQLEQEEKQQLQLESHLRERWMRSQQLEL</sequence>
<name>A0A6B3NBC9_9CYAN</name>
<dbReference type="AlphaFoldDB" id="A0A6B3NBC9"/>
<accession>A0A6B3NBC9</accession>
<gene>
    <name evidence="3" type="ORF">F6J89_04835</name>
</gene>
<protein>
    <submittedName>
        <fullName evidence="3">Relaxase/mobilization nuclease domain-containing protein</fullName>
    </submittedName>
</protein>
<feature type="domain" description="MobA/VirD2-like nuclease" evidence="2">
    <location>
        <begin position="22"/>
        <end position="149"/>
    </location>
</feature>
<comment type="caution">
    <text evidence="3">The sequence shown here is derived from an EMBL/GenBank/DDBJ whole genome shotgun (WGS) entry which is preliminary data.</text>
</comment>
<evidence type="ECO:0000256" key="1">
    <source>
        <dbReference type="SAM" id="MobiDB-lite"/>
    </source>
</evidence>
<dbReference type="Pfam" id="PF03432">
    <property type="entry name" value="Relaxase"/>
    <property type="match status" value="1"/>
</dbReference>
<dbReference type="EMBL" id="JAAHFQ010000060">
    <property type="protein sequence ID" value="NER26961.1"/>
    <property type="molecule type" value="Genomic_DNA"/>
</dbReference>
<proteinExistence type="predicted"/>
<dbReference type="InterPro" id="IPR005094">
    <property type="entry name" value="Endonuclease_MobA/VirD2"/>
</dbReference>
<feature type="region of interest" description="Disordered" evidence="1">
    <location>
        <begin position="315"/>
        <end position="337"/>
    </location>
</feature>
<evidence type="ECO:0000313" key="3">
    <source>
        <dbReference type="EMBL" id="NER26961.1"/>
    </source>
</evidence>
<reference evidence="3" key="1">
    <citation type="submission" date="2019-11" db="EMBL/GenBank/DDBJ databases">
        <title>Genomic insights into an expanded diversity of filamentous marine cyanobacteria reveals the extraordinary biosynthetic potential of Moorea and Okeania.</title>
        <authorList>
            <person name="Ferreira Leao T."/>
            <person name="Wang M."/>
            <person name="Moss N."/>
            <person name="Da Silva R."/>
            <person name="Sanders J."/>
            <person name="Nurk S."/>
            <person name="Gurevich A."/>
            <person name="Humphrey G."/>
            <person name="Reher R."/>
            <person name="Zhu Q."/>
            <person name="Belda-Ferre P."/>
            <person name="Glukhov E."/>
            <person name="Rex R."/>
            <person name="Dorrestein P.C."/>
            <person name="Knight R."/>
            <person name="Pevzner P."/>
            <person name="Gerwick W.H."/>
            <person name="Gerwick L."/>
        </authorList>
    </citation>
    <scope>NUCLEOTIDE SEQUENCE</scope>
    <source>
        <strain evidence="3">SIO1C4</strain>
    </source>
</reference>
<evidence type="ECO:0000259" key="2">
    <source>
        <dbReference type="Pfam" id="PF03432"/>
    </source>
</evidence>
<organism evidence="3">
    <name type="scientific">Symploca sp. SIO1C4</name>
    <dbReference type="NCBI Taxonomy" id="2607765"/>
    <lineage>
        <taxon>Bacteria</taxon>
        <taxon>Bacillati</taxon>
        <taxon>Cyanobacteriota</taxon>
        <taxon>Cyanophyceae</taxon>
        <taxon>Coleofasciculales</taxon>
        <taxon>Coleofasciculaceae</taxon>
        <taxon>Symploca</taxon>
    </lineage>
</organism>